<comment type="similarity">
    <text evidence="1 4">Belongs to the HSP15 family.</text>
</comment>
<evidence type="ECO:0000313" key="8">
    <source>
        <dbReference type="Proteomes" id="UP000029672"/>
    </source>
</evidence>
<evidence type="ECO:0000256" key="5">
    <source>
        <dbReference type="SAM" id="MobiDB-lite"/>
    </source>
</evidence>
<protein>
    <recommendedName>
        <fullName evidence="4">Heat shock protein 15</fullName>
    </recommendedName>
</protein>
<keyword evidence="7" id="KW-0436">Ligase</keyword>
<dbReference type="InterPro" id="IPR036986">
    <property type="entry name" value="S4_RNA-bd_sf"/>
</dbReference>
<feature type="domain" description="RNA-binding S4" evidence="6">
    <location>
        <begin position="3"/>
        <end position="66"/>
    </location>
</feature>
<name>A0A097ELW9_9GAMM</name>
<evidence type="ECO:0000256" key="4">
    <source>
        <dbReference type="PIRNR" id="PIRNR016821"/>
    </source>
</evidence>
<dbReference type="HOGENOM" id="CLU_101003_2_1_6"/>
<dbReference type="eggNOG" id="COG1188">
    <property type="taxonomic scope" value="Bacteria"/>
</dbReference>
<sequence length="122" mass="14155">MSVRLDKWLWAARFYKTRALAKKAIEGGKVHFQGQKTKVSKTVNIGDVYQIQQSHIKKTVIVEALDKVRKSATEAQKLYTETSESIEKREKEAALRKTTNLPSPEKPTKKQRRQIINFKRKD</sequence>
<feature type="region of interest" description="Disordered" evidence="5">
    <location>
        <begin position="79"/>
        <end position="122"/>
    </location>
</feature>
<dbReference type="Proteomes" id="UP000029672">
    <property type="component" value="Chromosome"/>
</dbReference>
<accession>A0A097ELW9</accession>
<dbReference type="GO" id="GO:0003727">
    <property type="term" value="F:single-stranded RNA binding"/>
    <property type="evidence" value="ECO:0007669"/>
    <property type="project" value="InterPro"/>
</dbReference>
<evidence type="ECO:0000256" key="2">
    <source>
        <dbReference type="ARBA" id="ARBA00022884"/>
    </source>
</evidence>
<feature type="compositionally biased region" description="Basic residues" evidence="5">
    <location>
        <begin position="109"/>
        <end position="122"/>
    </location>
</feature>
<dbReference type="InterPro" id="IPR025708">
    <property type="entry name" value="HSP15"/>
</dbReference>
<dbReference type="PROSITE" id="PS50889">
    <property type="entry name" value="S4"/>
    <property type="match status" value="1"/>
</dbReference>
<reference evidence="7 8" key="1">
    <citation type="submission" date="2014-10" db="EMBL/GenBank/DDBJ databases">
        <title>Whole genome sequence of Francisella endociliophora strain FSC1006, isolated from a laboratory culture of the marine ciliate Euplotes raikovi.</title>
        <authorList>
            <person name="Granberg M."/>
            <person name="Backman S."/>
            <person name="Lundmark E."/>
            <person name="Nilsson E."/>
            <person name="Karlsson E."/>
            <person name="Thelaus J."/>
            <person name="Ohrman C."/>
            <person name="Larkeryd A."/>
            <person name="Stenberg P."/>
        </authorList>
    </citation>
    <scope>NUCLEOTIDE SEQUENCE [LARGE SCALE GENOMIC DNA]</scope>
    <source>
        <strain evidence="7 8">FSC1006</strain>
    </source>
</reference>
<keyword evidence="8" id="KW-1185">Reference proteome</keyword>
<dbReference type="Gene3D" id="3.10.290.10">
    <property type="entry name" value="RNA-binding S4 domain"/>
    <property type="match status" value="1"/>
</dbReference>
<dbReference type="PIRSF" id="PIRSF016821">
    <property type="entry name" value="HSP15"/>
    <property type="match status" value="1"/>
</dbReference>
<dbReference type="AlphaFoldDB" id="A0A097ELW9"/>
<keyword evidence="3 4" id="KW-0238">DNA-binding</keyword>
<organism evidence="7 8">
    <name type="scientific">Candidatus Francisella endociliophora</name>
    <dbReference type="NCBI Taxonomy" id="653937"/>
    <lineage>
        <taxon>Bacteria</taxon>
        <taxon>Pseudomonadati</taxon>
        <taxon>Pseudomonadota</taxon>
        <taxon>Gammaproteobacteria</taxon>
        <taxon>Thiotrichales</taxon>
        <taxon>Francisellaceae</taxon>
        <taxon>Francisella</taxon>
    </lineage>
</organism>
<keyword evidence="7" id="KW-0030">Aminoacyl-tRNA synthetase</keyword>
<keyword evidence="2 4" id="KW-0694">RNA-binding</keyword>
<dbReference type="CDD" id="cd00165">
    <property type="entry name" value="S4"/>
    <property type="match status" value="1"/>
</dbReference>
<dbReference type="SUPFAM" id="SSF55174">
    <property type="entry name" value="Alpha-L RNA-binding motif"/>
    <property type="match status" value="1"/>
</dbReference>
<evidence type="ECO:0000313" key="7">
    <source>
        <dbReference type="EMBL" id="AIT08538.1"/>
    </source>
</evidence>
<dbReference type="GO" id="GO:0004812">
    <property type="term" value="F:aminoacyl-tRNA ligase activity"/>
    <property type="evidence" value="ECO:0007669"/>
    <property type="project" value="UniProtKB-KW"/>
</dbReference>
<dbReference type="InterPro" id="IPR002942">
    <property type="entry name" value="S4_RNA-bd"/>
</dbReference>
<evidence type="ECO:0000256" key="3">
    <source>
        <dbReference type="ARBA" id="ARBA00023125"/>
    </source>
</evidence>
<gene>
    <name evidence="7" type="ORF">LO80_00155</name>
</gene>
<dbReference type="SMART" id="SM00363">
    <property type="entry name" value="S4"/>
    <property type="match status" value="1"/>
</dbReference>
<dbReference type="RefSeq" id="WP_040007469.1">
    <property type="nucleotide sequence ID" value="NZ_CP009574.1"/>
</dbReference>
<evidence type="ECO:0000256" key="1">
    <source>
        <dbReference type="ARBA" id="ARBA00008396"/>
    </source>
</evidence>
<feature type="compositionally biased region" description="Basic and acidic residues" evidence="5">
    <location>
        <begin position="85"/>
        <end position="95"/>
    </location>
</feature>
<dbReference type="GO" id="GO:0003677">
    <property type="term" value="F:DNA binding"/>
    <property type="evidence" value="ECO:0007669"/>
    <property type="project" value="UniProtKB-KW"/>
</dbReference>
<dbReference type="EMBL" id="CP009574">
    <property type="protein sequence ID" value="AIT08538.1"/>
    <property type="molecule type" value="Genomic_DNA"/>
</dbReference>
<dbReference type="OrthoDB" id="9797176at2"/>
<dbReference type="Pfam" id="PF01479">
    <property type="entry name" value="S4"/>
    <property type="match status" value="1"/>
</dbReference>
<evidence type="ECO:0000259" key="6">
    <source>
        <dbReference type="SMART" id="SM00363"/>
    </source>
</evidence>
<dbReference type="KEGG" id="frf:LO80_00155"/>
<dbReference type="GO" id="GO:0034605">
    <property type="term" value="P:cellular response to heat"/>
    <property type="evidence" value="ECO:0007669"/>
    <property type="project" value="InterPro"/>
</dbReference>
<proteinExistence type="inferred from homology"/>
<dbReference type="STRING" id="1547445.LO80_00155"/>
<dbReference type="GO" id="GO:0043023">
    <property type="term" value="F:ribosomal large subunit binding"/>
    <property type="evidence" value="ECO:0007669"/>
    <property type="project" value="InterPro"/>
</dbReference>